<dbReference type="Pfam" id="PF00067">
    <property type="entry name" value="p450"/>
    <property type="match status" value="2"/>
</dbReference>
<proteinExistence type="inferred from homology"/>
<protein>
    <submittedName>
        <fullName evidence="8">Cytochrome P450</fullName>
    </submittedName>
</protein>
<evidence type="ECO:0000256" key="1">
    <source>
        <dbReference type="ARBA" id="ARBA00001971"/>
    </source>
</evidence>
<evidence type="ECO:0000256" key="6">
    <source>
        <dbReference type="PIRSR" id="PIRSR602401-1"/>
    </source>
</evidence>
<accession>A0A6G1JEU0</accession>
<evidence type="ECO:0000313" key="9">
    <source>
        <dbReference type="Proteomes" id="UP000799291"/>
    </source>
</evidence>
<dbReference type="GO" id="GO:0005506">
    <property type="term" value="F:iron ion binding"/>
    <property type="evidence" value="ECO:0007669"/>
    <property type="project" value="InterPro"/>
</dbReference>
<name>A0A6G1JEU0_9PLEO</name>
<keyword evidence="7" id="KW-0560">Oxidoreductase</keyword>
<dbReference type="InterPro" id="IPR017972">
    <property type="entry name" value="Cyt_P450_CS"/>
</dbReference>
<dbReference type="InterPro" id="IPR036396">
    <property type="entry name" value="Cyt_P450_sf"/>
</dbReference>
<comment type="cofactor">
    <cofactor evidence="1 6">
        <name>heme</name>
        <dbReference type="ChEBI" id="CHEBI:30413"/>
    </cofactor>
</comment>
<reference evidence="8" key="1">
    <citation type="journal article" date="2020" name="Stud. Mycol.">
        <title>101 Dothideomycetes genomes: a test case for predicting lifestyles and emergence of pathogens.</title>
        <authorList>
            <person name="Haridas S."/>
            <person name="Albert R."/>
            <person name="Binder M."/>
            <person name="Bloem J."/>
            <person name="Labutti K."/>
            <person name="Salamov A."/>
            <person name="Andreopoulos B."/>
            <person name="Baker S."/>
            <person name="Barry K."/>
            <person name="Bills G."/>
            <person name="Bluhm B."/>
            <person name="Cannon C."/>
            <person name="Castanera R."/>
            <person name="Culley D."/>
            <person name="Daum C."/>
            <person name="Ezra D."/>
            <person name="Gonzalez J."/>
            <person name="Henrissat B."/>
            <person name="Kuo A."/>
            <person name="Liang C."/>
            <person name="Lipzen A."/>
            <person name="Lutzoni F."/>
            <person name="Magnuson J."/>
            <person name="Mondo S."/>
            <person name="Nolan M."/>
            <person name="Ohm R."/>
            <person name="Pangilinan J."/>
            <person name="Park H.-J."/>
            <person name="Ramirez L."/>
            <person name="Alfaro M."/>
            <person name="Sun H."/>
            <person name="Tritt A."/>
            <person name="Yoshinaga Y."/>
            <person name="Zwiers L.-H."/>
            <person name="Turgeon B."/>
            <person name="Goodwin S."/>
            <person name="Spatafora J."/>
            <person name="Crous P."/>
            <person name="Grigoriev I."/>
        </authorList>
    </citation>
    <scope>NUCLEOTIDE SEQUENCE</scope>
    <source>
        <strain evidence="8">CBS 122367</strain>
    </source>
</reference>
<dbReference type="PRINTS" id="PR00463">
    <property type="entry name" value="EP450I"/>
</dbReference>
<evidence type="ECO:0000256" key="5">
    <source>
        <dbReference type="ARBA" id="ARBA00023004"/>
    </source>
</evidence>
<evidence type="ECO:0000256" key="3">
    <source>
        <dbReference type="ARBA" id="ARBA00022617"/>
    </source>
</evidence>
<evidence type="ECO:0000256" key="4">
    <source>
        <dbReference type="ARBA" id="ARBA00022723"/>
    </source>
</evidence>
<keyword evidence="9" id="KW-1185">Reference proteome</keyword>
<dbReference type="PANTHER" id="PTHR24305">
    <property type="entry name" value="CYTOCHROME P450"/>
    <property type="match status" value="1"/>
</dbReference>
<sequence length="465" mass="52227">MALVGPLREIGPQDILHARHLQPFWSGWLHTDVRALHRRYGDIVRVAPDEISSALADAWTEIYSNTGGPAFPKSKLWHGATPGLPLSILNALDTKVHARFRKAMDPAFTEKSVRLQEPIIQDHVVLFIESLTELASKEPNGAVVDIVKWLVFVISDLVGDWGFGGPFGCLQSGENYPWVSMIFASLRAATYRVLLKYYPSLSWLLGLTVPKSVIQKQIQHWKLAVEKMNRRLGQQIERPDLISMIKCDDEGVKGLSLPEIHATASVLVVTGSETTTSVLSGMINYLVKIPNALAALKDEVRSTFELESDMSLAALKDLPYLDAVIQEGLCVCNPTRRLRSRSPPPTRHIRQRAFSLFVALARPLPQPKLIPERWLAEDPSSIKEQRSAVQTFGVGPRSCIGRPPAMAKLRLVLARLVWRFDWRDVDTVKGRLEWDQQRSFSVVERQPFEIGPQVLKDGFSERQRG</sequence>
<dbReference type="EMBL" id="MU005573">
    <property type="protein sequence ID" value="KAF2688986.1"/>
    <property type="molecule type" value="Genomic_DNA"/>
</dbReference>
<dbReference type="CDD" id="cd11058">
    <property type="entry name" value="CYP60B-like"/>
    <property type="match status" value="1"/>
</dbReference>
<evidence type="ECO:0000256" key="2">
    <source>
        <dbReference type="ARBA" id="ARBA00010617"/>
    </source>
</evidence>
<keyword evidence="5 6" id="KW-0408">Iron</keyword>
<keyword evidence="3 6" id="KW-0349">Heme</keyword>
<dbReference type="PANTHER" id="PTHR24305:SF210">
    <property type="entry name" value="CYTOCHROME P450 MONOOXYGENASE ASQL-RELATED"/>
    <property type="match status" value="1"/>
</dbReference>
<dbReference type="InterPro" id="IPR002401">
    <property type="entry name" value="Cyt_P450_E_grp-I"/>
</dbReference>
<dbReference type="Proteomes" id="UP000799291">
    <property type="component" value="Unassembled WGS sequence"/>
</dbReference>
<dbReference type="PROSITE" id="PS00086">
    <property type="entry name" value="CYTOCHROME_P450"/>
    <property type="match status" value="1"/>
</dbReference>
<feature type="binding site" description="axial binding residue" evidence="6">
    <location>
        <position position="399"/>
    </location>
    <ligand>
        <name>heme</name>
        <dbReference type="ChEBI" id="CHEBI:30413"/>
    </ligand>
    <ligandPart>
        <name>Fe</name>
        <dbReference type="ChEBI" id="CHEBI:18248"/>
    </ligandPart>
</feature>
<keyword evidence="4 6" id="KW-0479">Metal-binding</keyword>
<dbReference type="InterPro" id="IPR050121">
    <property type="entry name" value="Cytochrome_P450_monoxygenase"/>
</dbReference>
<dbReference type="GO" id="GO:0004497">
    <property type="term" value="F:monooxygenase activity"/>
    <property type="evidence" value="ECO:0007669"/>
    <property type="project" value="UniProtKB-KW"/>
</dbReference>
<dbReference type="AlphaFoldDB" id="A0A6G1JEU0"/>
<evidence type="ECO:0000313" key="8">
    <source>
        <dbReference type="EMBL" id="KAF2688986.1"/>
    </source>
</evidence>
<organism evidence="8 9">
    <name type="scientific">Lentithecium fluviatile CBS 122367</name>
    <dbReference type="NCBI Taxonomy" id="1168545"/>
    <lineage>
        <taxon>Eukaryota</taxon>
        <taxon>Fungi</taxon>
        <taxon>Dikarya</taxon>
        <taxon>Ascomycota</taxon>
        <taxon>Pezizomycotina</taxon>
        <taxon>Dothideomycetes</taxon>
        <taxon>Pleosporomycetidae</taxon>
        <taxon>Pleosporales</taxon>
        <taxon>Massarineae</taxon>
        <taxon>Lentitheciaceae</taxon>
        <taxon>Lentithecium</taxon>
    </lineage>
</organism>
<dbReference type="InterPro" id="IPR001128">
    <property type="entry name" value="Cyt_P450"/>
</dbReference>
<evidence type="ECO:0000256" key="7">
    <source>
        <dbReference type="RuleBase" id="RU000461"/>
    </source>
</evidence>
<dbReference type="GO" id="GO:0020037">
    <property type="term" value="F:heme binding"/>
    <property type="evidence" value="ECO:0007669"/>
    <property type="project" value="InterPro"/>
</dbReference>
<keyword evidence="7" id="KW-0503">Monooxygenase</keyword>
<dbReference type="OrthoDB" id="1470350at2759"/>
<dbReference type="SUPFAM" id="SSF48264">
    <property type="entry name" value="Cytochrome P450"/>
    <property type="match status" value="1"/>
</dbReference>
<dbReference type="Gene3D" id="1.10.630.10">
    <property type="entry name" value="Cytochrome P450"/>
    <property type="match status" value="1"/>
</dbReference>
<gene>
    <name evidence="8" type="ORF">K458DRAFT_465638</name>
</gene>
<comment type="similarity">
    <text evidence="2 7">Belongs to the cytochrome P450 family.</text>
</comment>
<dbReference type="GO" id="GO:0016705">
    <property type="term" value="F:oxidoreductase activity, acting on paired donors, with incorporation or reduction of molecular oxygen"/>
    <property type="evidence" value="ECO:0007669"/>
    <property type="project" value="InterPro"/>
</dbReference>